<keyword evidence="4" id="KW-1185">Reference proteome</keyword>
<name>A0ABD5VJF0_9EURY</name>
<comment type="caution">
    <text evidence="3">The sequence shown here is derived from an EMBL/GenBank/DDBJ whole genome shotgun (WGS) entry which is preliminary data.</text>
</comment>
<reference evidence="3 4" key="1">
    <citation type="journal article" date="2019" name="Int. J. Syst. Evol. Microbiol.">
        <title>The Global Catalogue of Microorganisms (GCM) 10K type strain sequencing project: providing services to taxonomists for standard genome sequencing and annotation.</title>
        <authorList>
            <consortium name="The Broad Institute Genomics Platform"/>
            <consortium name="The Broad Institute Genome Sequencing Center for Infectious Disease"/>
            <person name="Wu L."/>
            <person name="Ma J."/>
        </authorList>
    </citation>
    <scope>NUCLEOTIDE SEQUENCE [LARGE SCALE GENOMIC DNA]</scope>
    <source>
        <strain evidence="3 4">GX26</strain>
    </source>
</reference>
<evidence type="ECO:0000256" key="2">
    <source>
        <dbReference type="SAM" id="Phobius"/>
    </source>
</evidence>
<organism evidence="3 4">
    <name type="scientific">Halorubellus litoreus</name>
    <dbReference type="NCBI Taxonomy" id="755308"/>
    <lineage>
        <taxon>Archaea</taxon>
        <taxon>Methanobacteriati</taxon>
        <taxon>Methanobacteriota</taxon>
        <taxon>Stenosarchaea group</taxon>
        <taxon>Halobacteria</taxon>
        <taxon>Halobacteriales</taxon>
        <taxon>Halorubellaceae</taxon>
        <taxon>Halorubellus</taxon>
    </lineage>
</organism>
<accession>A0ABD5VJF0</accession>
<feature type="transmembrane region" description="Helical" evidence="2">
    <location>
        <begin position="51"/>
        <end position="68"/>
    </location>
</feature>
<protein>
    <submittedName>
        <fullName evidence="3">Uncharacterized protein</fullName>
    </submittedName>
</protein>
<keyword evidence="2" id="KW-0472">Membrane</keyword>
<feature type="transmembrane region" description="Helical" evidence="2">
    <location>
        <begin position="174"/>
        <end position="195"/>
    </location>
</feature>
<dbReference type="EMBL" id="JBHSXN010000006">
    <property type="protein sequence ID" value="MFC6955440.1"/>
    <property type="molecule type" value="Genomic_DNA"/>
</dbReference>
<sequence>MSRDWTGAEGEDDSLTGPDGSFDRERVVSVASSVIERWEQSRHLEVVRGRVRNLFVAFALVAAATWLFEPRGLSGFVFQVWWLASLPLAGLTGTVYVTLRNPNQVRDIWWDDGALVTLGLVVVAMLAKAATSGPAARVAWQLLFAEDSPTGVDYGYDAVGDGIDDARVAEIREYVNWAILGSVGIVLVDFLGRALSRGGVDAVLDLLAGGTGGGGGGGGGGLPSVPTLPGVPTDPLSVVALLVAAVVVGAVVGVIVALQREL</sequence>
<feature type="transmembrane region" description="Helical" evidence="2">
    <location>
        <begin position="80"/>
        <end position="99"/>
    </location>
</feature>
<gene>
    <name evidence="3" type="ORF">ACFQGB_21460</name>
</gene>
<dbReference type="RefSeq" id="WP_336352366.1">
    <property type="nucleotide sequence ID" value="NZ_JAZAQL010000006.1"/>
</dbReference>
<feature type="transmembrane region" description="Helical" evidence="2">
    <location>
        <begin position="236"/>
        <end position="258"/>
    </location>
</feature>
<feature type="region of interest" description="Disordered" evidence="1">
    <location>
        <begin position="1"/>
        <end position="21"/>
    </location>
</feature>
<dbReference type="AlphaFoldDB" id="A0ABD5VJF0"/>
<evidence type="ECO:0000313" key="4">
    <source>
        <dbReference type="Proteomes" id="UP001596395"/>
    </source>
</evidence>
<dbReference type="Proteomes" id="UP001596395">
    <property type="component" value="Unassembled WGS sequence"/>
</dbReference>
<evidence type="ECO:0000313" key="3">
    <source>
        <dbReference type="EMBL" id="MFC6955440.1"/>
    </source>
</evidence>
<proteinExistence type="predicted"/>
<keyword evidence="2" id="KW-1133">Transmembrane helix</keyword>
<evidence type="ECO:0000256" key="1">
    <source>
        <dbReference type="SAM" id="MobiDB-lite"/>
    </source>
</evidence>
<keyword evidence="2" id="KW-0812">Transmembrane</keyword>